<name>A0A4Y3TKF4_9PROT</name>
<dbReference type="Pfam" id="PF13618">
    <property type="entry name" value="Gluconate_2-dh3"/>
    <property type="match status" value="1"/>
</dbReference>
<keyword evidence="2" id="KW-1185">Reference proteome</keyword>
<dbReference type="STRING" id="104099.AD949_00690"/>
<organism evidence="1 2">
    <name type="scientific">Acetobacter orleanensis</name>
    <dbReference type="NCBI Taxonomy" id="104099"/>
    <lineage>
        <taxon>Bacteria</taxon>
        <taxon>Pseudomonadati</taxon>
        <taxon>Pseudomonadota</taxon>
        <taxon>Alphaproteobacteria</taxon>
        <taxon>Acetobacterales</taxon>
        <taxon>Acetobacteraceae</taxon>
        <taxon>Acetobacter</taxon>
    </lineage>
</organism>
<evidence type="ECO:0000313" key="1">
    <source>
        <dbReference type="EMBL" id="GEB82243.1"/>
    </source>
</evidence>
<comment type="caution">
    <text evidence="1">The sequence shown here is derived from an EMBL/GenBank/DDBJ whole genome shotgun (WGS) entry which is preliminary data.</text>
</comment>
<evidence type="ECO:0008006" key="3">
    <source>
        <dbReference type="Google" id="ProtNLM"/>
    </source>
</evidence>
<protein>
    <recommendedName>
        <fullName evidence="3">Gluconate 2-dehydrogenase subunit 3</fullName>
    </recommendedName>
</protein>
<accession>A0A4Y3TKF4</accession>
<dbReference type="AlphaFoldDB" id="A0A4Y3TKF4"/>
<gene>
    <name evidence="1" type="ORF">AOR01nite_07200</name>
</gene>
<reference evidence="1 2" key="1">
    <citation type="submission" date="2019-06" db="EMBL/GenBank/DDBJ databases">
        <title>Whole genome shotgun sequence of Acetobacter orleanensis NBRC 13752.</title>
        <authorList>
            <person name="Hosoyama A."/>
            <person name="Uohara A."/>
            <person name="Ohji S."/>
            <person name="Ichikawa N."/>
        </authorList>
    </citation>
    <scope>NUCLEOTIDE SEQUENCE [LARGE SCALE GENOMIC DNA]</scope>
    <source>
        <strain evidence="1 2">NBRC 13752</strain>
    </source>
</reference>
<dbReference type="InterPro" id="IPR027056">
    <property type="entry name" value="Gluconate_2DH_su3"/>
</dbReference>
<dbReference type="Proteomes" id="UP000317617">
    <property type="component" value="Unassembled WGS sequence"/>
</dbReference>
<evidence type="ECO:0000313" key="2">
    <source>
        <dbReference type="Proteomes" id="UP000317617"/>
    </source>
</evidence>
<proteinExistence type="predicted"/>
<dbReference type="EMBL" id="BJMU01000002">
    <property type="protein sequence ID" value="GEB82243.1"/>
    <property type="molecule type" value="Genomic_DNA"/>
</dbReference>
<sequence length="155" mass="17347">MDTPWGRGELWYMQGPHRPDAADNLGYQLPYSPQQIYKIGLSGVITWVQQTHQAAFETLPPETQDTVLRALEHNATQFDGHPVSLPAKTFFEQLRADTIEGAFSDPIHGGNRHMAGWLIMGFPGARGDYMDWVDRYDTPYPYGPVSISGESAEHG</sequence>